<organism evidence="1 2">
    <name type="scientific">Colletotrichum orchidophilum</name>
    <dbReference type="NCBI Taxonomy" id="1209926"/>
    <lineage>
        <taxon>Eukaryota</taxon>
        <taxon>Fungi</taxon>
        <taxon>Dikarya</taxon>
        <taxon>Ascomycota</taxon>
        <taxon>Pezizomycotina</taxon>
        <taxon>Sordariomycetes</taxon>
        <taxon>Hypocreomycetidae</taxon>
        <taxon>Glomerellales</taxon>
        <taxon>Glomerellaceae</taxon>
        <taxon>Colletotrichum</taxon>
    </lineage>
</organism>
<dbReference type="GeneID" id="34558613"/>
<protein>
    <submittedName>
        <fullName evidence="1">Uncharacterized protein</fullName>
    </submittedName>
</protein>
<keyword evidence="2" id="KW-1185">Reference proteome</keyword>
<evidence type="ECO:0000313" key="2">
    <source>
        <dbReference type="Proteomes" id="UP000176998"/>
    </source>
</evidence>
<dbReference type="RefSeq" id="XP_022476328.1">
    <property type="nucleotide sequence ID" value="XM_022617103.1"/>
</dbReference>
<comment type="caution">
    <text evidence="1">The sequence shown here is derived from an EMBL/GenBank/DDBJ whole genome shotgun (WGS) entry which is preliminary data.</text>
</comment>
<accession>A0A1G4BCM3</accession>
<evidence type="ECO:0000313" key="1">
    <source>
        <dbReference type="EMBL" id="OHE99179.1"/>
    </source>
</evidence>
<reference evidence="1 2" key="1">
    <citation type="submission" date="2016-09" db="EMBL/GenBank/DDBJ databases">
        <authorList>
            <person name="Capua I."/>
            <person name="De Benedictis P."/>
            <person name="Joannis T."/>
            <person name="Lombin L.H."/>
            <person name="Cattoli G."/>
        </authorList>
    </citation>
    <scope>NUCLEOTIDE SEQUENCE [LARGE SCALE GENOMIC DNA]</scope>
    <source>
        <strain evidence="1 2">IMI 309357</strain>
    </source>
</reference>
<proteinExistence type="predicted"/>
<gene>
    <name evidence="1" type="ORF">CORC01_05460</name>
</gene>
<dbReference type="Proteomes" id="UP000176998">
    <property type="component" value="Unassembled WGS sequence"/>
</dbReference>
<dbReference type="AlphaFoldDB" id="A0A1G4BCM3"/>
<sequence>MRGTLCKLVEVCRGSRDSLALLRRENRSTVVCLCPPRRQGSGPAGAIMMTSRAQAGMVTGATLHKSRRRGYQVAWCP</sequence>
<name>A0A1G4BCM3_9PEZI</name>
<dbReference type="EMBL" id="MJBS01000038">
    <property type="protein sequence ID" value="OHE99179.1"/>
    <property type="molecule type" value="Genomic_DNA"/>
</dbReference>